<dbReference type="Gene3D" id="6.10.340.10">
    <property type="match status" value="1"/>
</dbReference>
<keyword evidence="3" id="KW-0812">Transmembrane</keyword>
<dbReference type="CDD" id="cd06225">
    <property type="entry name" value="HAMP"/>
    <property type="match status" value="1"/>
</dbReference>
<keyword evidence="3" id="KW-1133">Transmembrane helix</keyword>
<organism evidence="6 7">
    <name type="scientific">Desulfopila aestuarii DSM 18488</name>
    <dbReference type="NCBI Taxonomy" id="1121416"/>
    <lineage>
        <taxon>Bacteria</taxon>
        <taxon>Pseudomonadati</taxon>
        <taxon>Thermodesulfobacteriota</taxon>
        <taxon>Desulfobulbia</taxon>
        <taxon>Desulfobulbales</taxon>
        <taxon>Desulfocapsaceae</taxon>
        <taxon>Desulfopila</taxon>
    </lineage>
</organism>
<dbReference type="STRING" id="1121416.SAMN02745220_01294"/>
<dbReference type="SMART" id="SM00304">
    <property type="entry name" value="HAMP"/>
    <property type="match status" value="1"/>
</dbReference>
<evidence type="ECO:0000259" key="5">
    <source>
        <dbReference type="PROSITE" id="PS51746"/>
    </source>
</evidence>
<dbReference type="PANTHER" id="PTHR43156">
    <property type="entry name" value="STAGE II SPORULATION PROTEIN E-RELATED"/>
    <property type="match status" value="1"/>
</dbReference>
<dbReference type="InterPro" id="IPR001932">
    <property type="entry name" value="PPM-type_phosphatase-like_dom"/>
</dbReference>
<name>A0A1M7Y274_9BACT</name>
<dbReference type="InterPro" id="IPR036457">
    <property type="entry name" value="PPM-type-like_dom_sf"/>
</dbReference>
<feature type="transmembrane region" description="Helical" evidence="3">
    <location>
        <begin position="217"/>
        <end position="237"/>
    </location>
</feature>
<dbReference type="SUPFAM" id="SSF158472">
    <property type="entry name" value="HAMP domain-like"/>
    <property type="match status" value="1"/>
</dbReference>
<keyword evidence="3" id="KW-0472">Membrane</keyword>
<feature type="transmembrane region" description="Helical" evidence="3">
    <location>
        <begin position="162"/>
        <end position="183"/>
    </location>
</feature>
<dbReference type="GO" id="GO:0007165">
    <property type="term" value="P:signal transduction"/>
    <property type="evidence" value="ECO:0007669"/>
    <property type="project" value="InterPro"/>
</dbReference>
<dbReference type="GO" id="GO:0016791">
    <property type="term" value="F:phosphatase activity"/>
    <property type="evidence" value="ECO:0007669"/>
    <property type="project" value="TreeGrafter"/>
</dbReference>
<dbReference type="Pfam" id="PF07228">
    <property type="entry name" value="SpoIIE"/>
    <property type="match status" value="1"/>
</dbReference>
<evidence type="ECO:0000313" key="7">
    <source>
        <dbReference type="Proteomes" id="UP000184603"/>
    </source>
</evidence>
<dbReference type="PROSITE" id="PS50885">
    <property type="entry name" value="HAMP"/>
    <property type="match status" value="1"/>
</dbReference>
<evidence type="ECO:0000256" key="2">
    <source>
        <dbReference type="SAM" id="MobiDB-lite"/>
    </source>
</evidence>
<accession>A0A1M7Y274</accession>
<feature type="transmembrane region" description="Helical" evidence="3">
    <location>
        <begin position="37"/>
        <end position="57"/>
    </location>
</feature>
<feature type="domain" description="PPM-type phosphatase" evidence="5">
    <location>
        <begin position="353"/>
        <end position="576"/>
    </location>
</feature>
<dbReference type="AlphaFoldDB" id="A0A1M7Y274"/>
<feature type="transmembrane region" description="Helical" evidence="3">
    <location>
        <begin position="69"/>
        <end position="90"/>
    </location>
</feature>
<proteinExistence type="predicted"/>
<sequence length="598" mass="66155">MVNRTTSKTYPRPKHTAGPSDNPWQGMERDIQFRFRTIQVAANLTGVVICVTYFVFFDDIRPVVVDSSHYFFAAVLTTLLVFIFGTTLNYSLQKPVLRYVVLRAAGHAPSPETTLKVQRRLLNVPIIAGVVGMLSWSLAAFFIPLVLHWLPSTSAPEEKLLSFLWMFTGIILSGVVTSVLTFFGQEISVRRLHAAFFPQGGVADMSGVFRVSLRSRVLLFFFLGGLLPMMDMAFLVYNKARMALSLNPQVFLEELLALLIYILVVEGVLTLVLAHYLTRSIVEPVQRLQKAMNSVAGGNLSTRAQLNDNNELGHLGDHFNRMTAGLQERYELQRTIGLAREVQQTLLPQQLPRCSGLEIAGKSIYCDATGGDYWDYLIREQEDNGSIDIAIGDVSGHGLPAALFMASVRAGLRQRVALGGDIAKIVTDVNRQFSRDVEGSGNFMTLLYLSVDRSGKCLKWVRAGHDPAMLYDPDKDSFLDLKGEGVALGANEDCLYKSFKHDGLQEGQLILLGTDGIWEARSKTGEMLGKAPVRGLVREQAHRTATEIVDALSALVQDFISPGRLEDDITLVVIKVVAENQNVSLNQTACRNNEKDGK</sequence>
<keyword evidence="7" id="KW-1185">Reference proteome</keyword>
<dbReference type="InterPro" id="IPR003660">
    <property type="entry name" value="HAMP_dom"/>
</dbReference>
<dbReference type="PROSITE" id="PS51746">
    <property type="entry name" value="PPM_2"/>
    <property type="match status" value="1"/>
</dbReference>
<dbReference type="EMBL" id="FRFE01000004">
    <property type="protein sequence ID" value="SHO46011.1"/>
    <property type="molecule type" value="Genomic_DNA"/>
</dbReference>
<dbReference type="GO" id="GO:0016020">
    <property type="term" value="C:membrane"/>
    <property type="evidence" value="ECO:0007669"/>
    <property type="project" value="InterPro"/>
</dbReference>
<evidence type="ECO:0000256" key="1">
    <source>
        <dbReference type="ARBA" id="ARBA00022801"/>
    </source>
</evidence>
<feature type="transmembrane region" description="Helical" evidence="3">
    <location>
        <begin position="126"/>
        <end position="150"/>
    </location>
</feature>
<evidence type="ECO:0000313" key="6">
    <source>
        <dbReference type="EMBL" id="SHO46011.1"/>
    </source>
</evidence>
<dbReference type="PANTHER" id="PTHR43156:SF2">
    <property type="entry name" value="STAGE II SPORULATION PROTEIN E"/>
    <property type="match status" value="1"/>
</dbReference>
<dbReference type="SMART" id="SM00331">
    <property type="entry name" value="PP2C_SIG"/>
    <property type="match status" value="1"/>
</dbReference>
<gene>
    <name evidence="6" type="ORF">SAMN02745220_01294</name>
</gene>
<dbReference type="InterPro" id="IPR052016">
    <property type="entry name" value="Bact_Sigma-Reg"/>
</dbReference>
<evidence type="ECO:0000256" key="3">
    <source>
        <dbReference type="SAM" id="Phobius"/>
    </source>
</evidence>
<feature type="region of interest" description="Disordered" evidence="2">
    <location>
        <begin position="1"/>
        <end position="24"/>
    </location>
</feature>
<dbReference type="Proteomes" id="UP000184603">
    <property type="component" value="Unassembled WGS sequence"/>
</dbReference>
<dbReference type="Gene3D" id="3.60.40.10">
    <property type="entry name" value="PPM-type phosphatase domain"/>
    <property type="match status" value="1"/>
</dbReference>
<feature type="domain" description="HAMP" evidence="4">
    <location>
        <begin position="279"/>
        <end position="331"/>
    </location>
</feature>
<dbReference type="Pfam" id="PF00672">
    <property type="entry name" value="HAMP"/>
    <property type="match status" value="1"/>
</dbReference>
<protein>
    <submittedName>
        <fullName evidence="6">Sigma-B regulation protein RsbU (Phosphoserine phosphatase)</fullName>
    </submittedName>
</protein>
<keyword evidence="1" id="KW-0378">Hydrolase</keyword>
<dbReference type="SUPFAM" id="SSF81606">
    <property type="entry name" value="PP2C-like"/>
    <property type="match status" value="1"/>
</dbReference>
<evidence type="ECO:0000259" key="4">
    <source>
        <dbReference type="PROSITE" id="PS50885"/>
    </source>
</evidence>
<reference evidence="6 7" key="1">
    <citation type="submission" date="2016-12" db="EMBL/GenBank/DDBJ databases">
        <authorList>
            <person name="Song W.-J."/>
            <person name="Kurnit D.M."/>
        </authorList>
    </citation>
    <scope>NUCLEOTIDE SEQUENCE [LARGE SCALE GENOMIC DNA]</scope>
    <source>
        <strain evidence="6 7">DSM 18488</strain>
    </source>
</reference>
<feature type="transmembrane region" description="Helical" evidence="3">
    <location>
        <begin position="257"/>
        <end position="277"/>
    </location>
</feature>